<dbReference type="AlphaFoldDB" id="A0A482V687"/>
<name>A0A482V687_ASBVE</name>
<dbReference type="SMART" id="SM00369">
    <property type="entry name" value="LRR_TYP"/>
    <property type="match status" value="6"/>
</dbReference>
<keyword evidence="3" id="KW-0732">Signal</keyword>
<gene>
    <name evidence="4" type="ORF">BDFB_006548</name>
</gene>
<keyword evidence="1" id="KW-0433">Leucine-rich repeat</keyword>
<dbReference type="InterPro" id="IPR032675">
    <property type="entry name" value="LRR_dom_sf"/>
</dbReference>
<dbReference type="STRING" id="1661398.A0A482V687"/>
<evidence type="ECO:0000313" key="4">
    <source>
        <dbReference type="EMBL" id="RZB38671.1"/>
    </source>
</evidence>
<dbReference type="PANTHER" id="PTHR45712:SF22">
    <property type="entry name" value="INSULIN-LIKE GROWTH FACTOR-BINDING PROTEIN COMPLEX ACID LABILE SUBUNIT"/>
    <property type="match status" value="1"/>
</dbReference>
<feature type="signal peptide" evidence="3">
    <location>
        <begin position="1"/>
        <end position="21"/>
    </location>
</feature>
<dbReference type="Pfam" id="PF13855">
    <property type="entry name" value="LRR_8"/>
    <property type="match status" value="1"/>
</dbReference>
<keyword evidence="2" id="KW-0677">Repeat</keyword>
<evidence type="ECO:0000313" key="5">
    <source>
        <dbReference type="Proteomes" id="UP000292052"/>
    </source>
</evidence>
<organism evidence="4 5">
    <name type="scientific">Asbolus verrucosus</name>
    <name type="common">Desert ironclad beetle</name>
    <dbReference type="NCBI Taxonomy" id="1661398"/>
    <lineage>
        <taxon>Eukaryota</taxon>
        <taxon>Metazoa</taxon>
        <taxon>Ecdysozoa</taxon>
        <taxon>Arthropoda</taxon>
        <taxon>Hexapoda</taxon>
        <taxon>Insecta</taxon>
        <taxon>Pterygota</taxon>
        <taxon>Neoptera</taxon>
        <taxon>Endopterygota</taxon>
        <taxon>Coleoptera</taxon>
        <taxon>Polyphaga</taxon>
        <taxon>Cucujiformia</taxon>
        <taxon>Tenebrionidae</taxon>
        <taxon>Pimeliinae</taxon>
        <taxon>Asbolus</taxon>
    </lineage>
</organism>
<proteinExistence type="predicted"/>
<comment type="caution">
    <text evidence="4">The sequence shown here is derived from an EMBL/GenBank/DDBJ whole genome shotgun (WGS) entry which is preliminary data.</text>
</comment>
<dbReference type="InterPro" id="IPR003591">
    <property type="entry name" value="Leu-rich_rpt_typical-subtyp"/>
</dbReference>
<feature type="chain" id="PRO_5019722939" evidence="3">
    <location>
        <begin position="22"/>
        <end position="352"/>
    </location>
</feature>
<reference evidence="4 5" key="1">
    <citation type="submission" date="2017-03" db="EMBL/GenBank/DDBJ databases">
        <title>Genome of the blue death feigning beetle - Asbolus verrucosus.</title>
        <authorList>
            <person name="Rider S.D."/>
        </authorList>
    </citation>
    <scope>NUCLEOTIDE SEQUENCE [LARGE SCALE GENOMIC DNA]</scope>
    <source>
        <strain evidence="4">Butters</strain>
        <tissue evidence="4">Head and leg muscle</tissue>
    </source>
</reference>
<dbReference type="EMBL" id="QDEB01134989">
    <property type="protein sequence ID" value="RZB38671.1"/>
    <property type="molecule type" value="Genomic_DNA"/>
</dbReference>
<dbReference type="SUPFAM" id="SSF52058">
    <property type="entry name" value="L domain-like"/>
    <property type="match status" value="1"/>
</dbReference>
<protein>
    <submittedName>
        <fullName evidence="4">LRR 8 domain containing protein</fullName>
    </submittedName>
</protein>
<dbReference type="PANTHER" id="PTHR45712">
    <property type="entry name" value="AGAP008170-PA"/>
    <property type="match status" value="1"/>
</dbReference>
<dbReference type="OrthoDB" id="27267at2759"/>
<dbReference type="Gene3D" id="3.80.10.10">
    <property type="entry name" value="Ribonuclease Inhibitor"/>
    <property type="match status" value="2"/>
</dbReference>
<dbReference type="InterPro" id="IPR026906">
    <property type="entry name" value="LRR_5"/>
</dbReference>
<dbReference type="PROSITE" id="PS51450">
    <property type="entry name" value="LRR"/>
    <property type="match status" value="1"/>
</dbReference>
<dbReference type="InterPro" id="IPR001611">
    <property type="entry name" value="Leu-rich_rpt"/>
</dbReference>
<dbReference type="InterPro" id="IPR050333">
    <property type="entry name" value="SLRP"/>
</dbReference>
<evidence type="ECO:0000256" key="1">
    <source>
        <dbReference type="ARBA" id="ARBA00022614"/>
    </source>
</evidence>
<evidence type="ECO:0000256" key="3">
    <source>
        <dbReference type="SAM" id="SignalP"/>
    </source>
</evidence>
<accession>A0A482V687</accession>
<dbReference type="Pfam" id="PF13306">
    <property type="entry name" value="LRR_5"/>
    <property type="match status" value="1"/>
</dbReference>
<evidence type="ECO:0000256" key="2">
    <source>
        <dbReference type="ARBA" id="ARBA00022737"/>
    </source>
</evidence>
<sequence>MTLSGSALFVTLTLLLSPTKCAVFENVTLSLSTGWRKLLSSERPPTKIVFIESSDSLGEYVNLHPLEYVTIADQKIPELKENSLANLPNKNGVYITSSEVTKIEPGTFKNVPRLDRVHLDGNRIEEIEDGVFTNLQLRKLYLRNNKISKLGLAAFSNMTRLEDINLTYNKLSTWSSDWFSGTPVASVYIAHNLIEELPADVFAYMFPFKRISGEISIWNFIISNNRLKKVHTDAFRNVNHFGSLSLSNNSLENLSPKVFHSVETINHLHLNSNLLSNIDGLFYSIYIYNLHLDDNRLSCFPSGVFNASDIHRVSINRNPLTCDCVHYWKDQQERSIQLRFNFVYDKEKCVNI</sequence>
<keyword evidence="5" id="KW-1185">Reference proteome</keyword>
<dbReference type="Proteomes" id="UP000292052">
    <property type="component" value="Unassembled WGS sequence"/>
</dbReference>